<name>A0A0C2ZSZ4_9AGAM</name>
<dbReference type="Proteomes" id="UP000053989">
    <property type="component" value="Unassembled WGS sequence"/>
</dbReference>
<keyword evidence="3" id="KW-1185">Reference proteome</keyword>
<protein>
    <submittedName>
        <fullName evidence="2">Uncharacterized protein</fullName>
    </submittedName>
</protein>
<dbReference type="AlphaFoldDB" id="A0A0C2ZSZ4"/>
<dbReference type="HOGENOM" id="CLU_006344_16_0_1"/>
<reference evidence="3" key="2">
    <citation type="submission" date="2015-01" db="EMBL/GenBank/DDBJ databases">
        <title>Evolutionary Origins and Diversification of the Mycorrhizal Mutualists.</title>
        <authorList>
            <consortium name="DOE Joint Genome Institute"/>
            <consortium name="Mycorrhizal Genomics Consortium"/>
            <person name="Kohler A."/>
            <person name="Kuo A."/>
            <person name="Nagy L.G."/>
            <person name="Floudas D."/>
            <person name="Copeland A."/>
            <person name="Barry K.W."/>
            <person name="Cichocki N."/>
            <person name="Veneault-Fourrey C."/>
            <person name="LaButti K."/>
            <person name="Lindquist E.A."/>
            <person name="Lipzen A."/>
            <person name="Lundell T."/>
            <person name="Morin E."/>
            <person name="Murat C."/>
            <person name="Riley R."/>
            <person name="Ohm R."/>
            <person name="Sun H."/>
            <person name="Tunlid A."/>
            <person name="Henrissat B."/>
            <person name="Grigoriev I.V."/>
            <person name="Hibbett D.S."/>
            <person name="Martin F."/>
        </authorList>
    </citation>
    <scope>NUCLEOTIDE SEQUENCE [LARGE SCALE GENOMIC DNA]</scope>
    <source>
        <strain evidence="3">Foug A</strain>
    </source>
</reference>
<keyword evidence="1" id="KW-0472">Membrane</keyword>
<sequence>MHHQRIHACSSWRNGPPHYDCVFAEKDPSLAGFHGLFVAQVILFFSFSYWNVFYPCALVWWFSVIGEEPCPHTGMWMVEPEFDENEERAVSVIHLDSIMQPAHLIGIYGNDHIPCDFKHTDSLSAFAAFYVNKYSDYHAFQLAF</sequence>
<evidence type="ECO:0000313" key="3">
    <source>
        <dbReference type="Proteomes" id="UP000053989"/>
    </source>
</evidence>
<accession>A0A0C2ZSZ4</accession>
<dbReference type="EMBL" id="KN822129">
    <property type="protein sequence ID" value="KIM55677.1"/>
    <property type="molecule type" value="Genomic_DNA"/>
</dbReference>
<evidence type="ECO:0000256" key="1">
    <source>
        <dbReference type="SAM" id="Phobius"/>
    </source>
</evidence>
<gene>
    <name evidence="2" type="ORF">SCLCIDRAFT_134112</name>
</gene>
<dbReference type="OrthoDB" id="3187773at2759"/>
<dbReference type="InParanoid" id="A0A0C2ZSZ4"/>
<organism evidence="2 3">
    <name type="scientific">Scleroderma citrinum Foug A</name>
    <dbReference type="NCBI Taxonomy" id="1036808"/>
    <lineage>
        <taxon>Eukaryota</taxon>
        <taxon>Fungi</taxon>
        <taxon>Dikarya</taxon>
        <taxon>Basidiomycota</taxon>
        <taxon>Agaricomycotina</taxon>
        <taxon>Agaricomycetes</taxon>
        <taxon>Agaricomycetidae</taxon>
        <taxon>Boletales</taxon>
        <taxon>Sclerodermatineae</taxon>
        <taxon>Sclerodermataceae</taxon>
        <taxon>Scleroderma</taxon>
    </lineage>
</organism>
<feature type="transmembrane region" description="Helical" evidence="1">
    <location>
        <begin position="36"/>
        <end position="62"/>
    </location>
</feature>
<proteinExistence type="predicted"/>
<reference evidence="2 3" key="1">
    <citation type="submission" date="2014-04" db="EMBL/GenBank/DDBJ databases">
        <authorList>
            <consortium name="DOE Joint Genome Institute"/>
            <person name="Kuo A."/>
            <person name="Kohler A."/>
            <person name="Nagy L.G."/>
            <person name="Floudas D."/>
            <person name="Copeland A."/>
            <person name="Barry K.W."/>
            <person name="Cichocki N."/>
            <person name="Veneault-Fourrey C."/>
            <person name="LaButti K."/>
            <person name="Lindquist E.A."/>
            <person name="Lipzen A."/>
            <person name="Lundell T."/>
            <person name="Morin E."/>
            <person name="Murat C."/>
            <person name="Sun H."/>
            <person name="Tunlid A."/>
            <person name="Henrissat B."/>
            <person name="Grigoriev I.V."/>
            <person name="Hibbett D.S."/>
            <person name="Martin F."/>
            <person name="Nordberg H.P."/>
            <person name="Cantor M.N."/>
            <person name="Hua S.X."/>
        </authorList>
    </citation>
    <scope>NUCLEOTIDE SEQUENCE [LARGE SCALE GENOMIC DNA]</scope>
    <source>
        <strain evidence="2 3">Foug A</strain>
    </source>
</reference>
<keyword evidence="1" id="KW-0812">Transmembrane</keyword>
<dbReference type="STRING" id="1036808.A0A0C2ZSZ4"/>
<evidence type="ECO:0000313" key="2">
    <source>
        <dbReference type="EMBL" id="KIM55677.1"/>
    </source>
</evidence>
<keyword evidence="1" id="KW-1133">Transmembrane helix</keyword>